<comment type="caution">
    <text evidence="9">The sequence shown here is derived from an EMBL/GenBank/DDBJ whole genome shotgun (WGS) entry which is preliminary data.</text>
</comment>
<dbReference type="Gene3D" id="3.90.105.20">
    <property type="match status" value="1"/>
</dbReference>
<protein>
    <recommendedName>
        <fullName evidence="6">Large ribosomal subunit protein uL10</fullName>
    </recommendedName>
    <alternativeName>
        <fullName evidence="6">Acidic ribosomal protein P0 homolog</fullName>
    </alternativeName>
</protein>
<evidence type="ECO:0000256" key="6">
    <source>
        <dbReference type="HAMAP-Rule" id="MF_00280"/>
    </source>
</evidence>
<evidence type="ECO:0000313" key="10">
    <source>
        <dbReference type="Proteomes" id="UP000244093"/>
    </source>
</evidence>
<proteinExistence type="inferred from homology"/>
<evidence type="ECO:0000313" key="9">
    <source>
        <dbReference type="EMBL" id="PUA33369.1"/>
    </source>
</evidence>
<dbReference type="GO" id="GO:0002181">
    <property type="term" value="P:cytoplasmic translation"/>
    <property type="evidence" value="ECO:0007669"/>
    <property type="project" value="TreeGrafter"/>
</dbReference>
<gene>
    <name evidence="6" type="primary">rpl10</name>
    <name evidence="6" type="synonym">rplP0</name>
    <name evidence="9" type="ORF">B7O98_02790</name>
</gene>
<evidence type="ECO:0000256" key="3">
    <source>
        <dbReference type="ARBA" id="ARBA00022884"/>
    </source>
</evidence>
<evidence type="ECO:0000256" key="2">
    <source>
        <dbReference type="ARBA" id="ARBA00022730"/>
    </source>
</evidence>
<dbReference type="GO" id="GO:0070180">
    <property type="term" value="F:large ribosomal subunit rRNA binding"/>
    <property type="evidence" value="ECO:0007669"/>
    <property type="project" value="UniProtKB-UniRule"/>
</dbReference>
<keyword evidence="2 6" id="KW-0699">rRNA-binding</keyword>
<dbReference type="HAMAP" id="MF_00280">
    <property type="entry name" value="Ribosomal_uL10_arch"/>
    <property type="match status" value="1"/>
</dbReference>
<feature type="region of interest" description="Disordered" evidence="7">
    <location>
        <begin position="322"/>
        <end position="359"/>
    </location>
</feature>
<dbReference type="Proteomes" id="UP000244093">
    <property type="component" value="Unassembled WGS sequence"/>
</dbReference>
<evidence type="ECO:0000256" key="7">
    <source>
        <dbReference type="SAM" id="MobiDB-lite"/>
    </source>
</evidence>
<dbReference type="GO" id="GO:0022625">
    <property type="term" value="C:cytosolic large ribosomal subunit"/>
    <property type="evidence" value="ECO:0007669"/>
    <property type="project" value="TreeGrafter"/>
</dbReference>
<comment type="subunit">
    <text evidence="6">Part of the 50S ribosomal subunit. Forms part of the ribosomal stalk which helps the ribosome interact with GTP-bound translation factors. Forms a heptameric L10(L12)2(L12)2(L12)2 complex, where L10 forms an elongated spine to which the L12 dimers bind in a sequential fashion.</text>
</comment>
<dbReference type="EMBL" id="NBVN01000002">
    <property type="protein sequence ID" value="PUA33369.1"/>
    <property type="molecule type" value="Genomic_DNA"/>
</dbReference>
<feature type="domain" description="Large ribosomal subunit protein uL10-like insertion" evidence="8">
    <location>
        <begin position="131"/>
        <end position="201"/>
    </location>
</feature>
<evidence type="ECO:0000259" key="8">
    <source>
        <dbReference type="Pfam" id="PF17777"/>
    </source>
</evidence>
<dbReference type="Gene3D" id="6.10.140.760">
    <property type="match status" value="1"/>
</dbReference>
<dbReference type="Pfam" id="PF17777">
    <property type="entry name" value="RL10P_insert"/>
    <property type="match status" value="1"/>
</dbReference>
<name>A0A2R7Y7S0_9CREN</name>
<dbReference type="PANTHER" id="PTHR45699:SF3">
    <property type="entry name" value="LARGE RIBOSOMAL SUBUNIT PROTEIN UL10"/>
    <property type="match status" value="1"/>
</dbReference>
<comment type="function">
    <text evidence="6">Forms part of the ribosomal stalk, playing a central role in the interaction of the ribosome with GTP-bound translation factors.</text>
</comment>
<evidence type="ECO:0000256" key="4">
    <source>
        <dbReference type="ARBA" id="ARBA00022980"/>
    </source>
</evidence>
<dbReference type="Gene3D" id="3.30.70.1730">
    <property type="match status" value="1"/>
</dbReference>
<organism evidence="9 10">
    <name type="scientific">Zestosphaera tikiterensis</name>
    <dbReference type="NCBI Taxonomy" id="1973259"/>
    <lineage>
        <taxon>Archaea</taxon>
        <taxon>Thermoproteota</taxon>
        <taxon>Thermoprotei</taxon>
        <taxon>Desulfurococcales</taxon>
        <taxon>Desulfurococcaceae</taxon>
        <taxon>Zestosphaera</taxon>
    </lineage>
</organism>
<dbReference type="PANTHER" id="PTHR45699">
    <property type="entry name" value="60S ACIDIC RIBOSOMAL PROTEIN P0"/>
    <property type="match status" value="1"/>
</dbReference>
<feature type="compositionally biased region" description="Low complexity" evidence="7">
    <location>
        <begin position="322"/>
        <end position="332"/>
    </location>
</feature>
<sequence length="359" mass="39591">MKGSTRAKLSKLLTSVKKEGVKHKVRVALVEKDKVINEVKDLLSRYKVIAILDISGVPSREYKEIKKALSKYGVVKVYKNTLIYRALKDLSIRGLDELEPYLVGVNAYFFTNLNAFEIANILDKLVTLRYAKPGDKATDDIYVPEGPTGIPPGPMMSVFGKLKIRTMVKEGVIWIAKETKVASAGDEISVELASLLRKLNVKPIAVKLNAKVVWDNGTILRSDQLRLDIESFRKDLITAFQLSKNLAVNIALPIPEIMPEVLSKAFTHAVTLASHIAYVTPDTAPFAFRIAVAKAQALALILSQKNPDLRLNVGIAVVTTTQQPTQQPAPATEAKKEEEEEKKEVSEEEIAEGISSLFG</sequence>
<dbReference type="InterPro" id="IPR050323">
    <property type="entry name" value="Ribosomal_protein_uL10"/>
</dbReference>
<dbReference type="SUPFAM" id="SSF160369">
    <property type="entry name" value="Ribosomal protein L10-like"/>
    <property type="match status" value="1"/>
</dbReference>
<evidence type="ECO:0000256" key="5">
    <source>
        <dbReference type="ARBA" id="ARBA00023274"/>
    </source>
</evidence>
<dbReference type="InterPro" id="IPR043141">
    <property type="entry name" value="Ribosomal_uL10-like_sf"/>
</dbReference>
<keyword evidence="5 6" id="KW-0687">Ribonucleoprotein</keyword>
<dbReference type="InterPro" id="IPR043164">
    <property type="entry name" value="Ribosomal_uL10-like_insert_sf"/>
</dbReference>
<dbReference type="InterPro" id="IPR001790">
    <property type="entry name" value="Ribosomal_uL10"/>
</dbReference>
<feature type="compositionally biased region" description="Basic and acidic residues" evidence="7">
    <location>
        <begin position="333"/>
        <end position="345"/>
    </location>
</feature>
<comment type="similarity">
    <text evidence="1 6">Belongs to the universal ribosomal protein uL10 family.</text>
</comment>
<reference evidence="9 10" key="1">
    <citation type="journal article" date="2018" name="Syst. Appl. Microbiol.">
        <title>A new symbiotic nanoarchaeote (Candidatus Nanoclepta minutus) and its host (Zestosphaera tikiterensis gen. nov., sp. nov.) from a New Zealand hot spring.</title>
        <authorList>
            <person name="St John E."/>
            <person name="Liu Y."/>
            <person name="Podar M."/>
            <person name="Stott M.B."/>
            <person name="Meneghin J."/>
            <person name="Chen Z."/>
            <person name="Lagutin K."/>
            <person name="Mitchell K."/>
            <person name="Reysenbach A.L."/>
        </authorList>
    </citation>
    <scope>NUCLEOTIDE SEQUENCE [LARGE SCALE GENOMIC DNA]</scope>
    <source>
        <strain evidence="9">NZ3</strain>
    </source>
</reference>
<keyword evidence="3 6" id="KW-0694">RNA-binding</keyword>
<accession>A0A2R7Y7S0</accession>
<keyword evidence="4 6" id="KW-0689">Ribosomal protein</keyword>
<dbReference type="GO" id="GO:0003735">
    <property type="term" value="F:structural constituent of ribosome"/>
    <property type="evidence" value="ECO:0007669"/>
    <property type="project" value="TreeGrafter"/>
</dbReference>
<dbReference type="InterPro" id="IPR040637">
    <property type="entry name" value="Ribosomal_uL10-like_insert"/>
</dbReference>
<evidence type="ECO:0000256" key="1">
    <source>
        <dbReference type="ARBA" id="ARBA00008889"/>
    </source>
</evidence>
<dbReference type="InterPro" id="IPR022909">
    <property type="entry name" value="Ribosomal_uL10_arc"/>
</dbReference>
<dbReference type="GO" id="GO:0000027">
    <property type="term" value="P:ribosomal large subunit assembly"/>
    <property type="evidence" value="ECO:0007669"/>
    <property type="project" value="TreeGrafter"/>
</dbReference>
<dbReference type="Pfam" id="PF00466">
    <property type="entry name" value="Ribosomal_L10"/>
    <property type="match status" value="1"/>
</dbReference>
<dbReference type="AlphaFoldDB" id="A0A2R7Y7S0"/>